<dbReference type="Proteomes" id="UP000242972">
    <property type="component" value="Unassembled WGS sequence"/>
</dbReference>
<dbReference type="FunFam" id="1.10.287.130:FF:000001">
    <property type="entry name" value="Two-component sensor histidine kinase"/>
    <property type="match status" value="1"/>
</dbReference>
<dbReference type="Gene3D" id="3.30.565.10">
    <property type="entry name" value="Histidine kinase-like ATPase, C-terminal domain"/>
    <property type="match status" value="1"/>
</dbReference>
<feature type="domain" description="Histidine kinase" evidence="8">
    <location>
        <begin position="204"/>
        <end position="419"/>
    </location>
</feature>
<dbReference type="SMART" id="SM00388">
    <property type="entry name" value="HisKA"/>
    <property type="match status" value="1"/>
</dbReference>
<reference evidence="9 10" key="1">
    <citation type="journal article" date="2014" name="BMC Genomics">
        <title>Comparison of environmental and isolate Sulfobacillus genomes reveals diverse carbon, sulfur, nitrogen, and hydrogen metabolisms.</title>
        <authorList>
            <person name="Justice N.B."/>
            <person name="Norman A."/>
            <person name="Brown C.T."/>
            <person name="Singh A."/>
            <person name="Thomas B.C."/>
            <person name="Banfield J.F."/>
        </authorList>
    </citation>
    <scope>NUCLEOTIDE SEQUENCE [LARGE SCALE GENOMIC DNA]</scope>
    <source>
        <strain evidence="9">AMDSBA4</strain>
    </source>
</reference>
<dbReference type="GO" id="GO:0000155">
    <property type="term" value="F:phosphorelay sensor kinase activity"/>
    <property type="evidence" value="ECO:0007669"/>
    <property type="project" value="InterPro"/>
</dbReference>
<dbReference type="CDD" id="cd00082">
    <property type="entry name" value="HisKA"/>
    <property type="match status" value="1"/>
</dbReference>
<evidence type="ECO:0000256" key="3">
    <source>
        <dbReference type="ARBA" id="ARBA00022553"/>
    </source>
</evidence>
<gene>
    <name evidence="9" type="ORF">C7B46_11710</name>
</gene>
<dbReference type="InterPro" id="IPR050736">
    <property type="entry name" value="Sensor_HK_Regulatory"/>
</dbReference>
<dbReference type="EC" id="2.7.13.3" evidence="2"/>
<evidence type="ECO:0000256" key="1">
    <source>
        <dbReference type="ARBA" id="ARBA00000085"/>
    </source>
</evidence>
<dbReference type="PRINTS" id="PR00344">
    <property type="entry name" value="BCTRLSENSOR"/>
</dbReference>
<evidence type="ECO:0000259" key="8">
    <source>
        <dbReference type="PROSITE" id="PS50109"/>
    </source>
</evidence>
<feature type="transmembrane region" description="Helical" evidence="7">
    <location>
        <begin position="164"/>
        <end position="188"/>
    </location>
</feature>
<keyword evidence="3" id="KW-0597">Phosphoprotein</keyword>
<keyword evidence="7" id="KW-0472">Membrane</keyword>
<dbReference type="Pfam" id="PF02518">
    <property type="entry name" value="HATPase_c"/>
    <property type="match status" value="1"/>
</dbReference>
<dbReference type="InterPro" id="IPR005467">
    <property type="entry name" value="His_kinase_dom"/>
</dbReference>
<dbReference type="SMART" id="SM00387">
    <property type="entry name" value="HATPase_c"/>
    <property type="match status" value="1"/>
</dbReference>
<evidence type="ECO:0000256" key="4">
    <source>
        <dbReference type="ARBA" id="ARBA00022679"/>
    </source>
</evidence>
<dbReference type="SUPFAM" id="SSF47384">
    <property type="entry name" value="Homodimeric domain of signal transducing histidine kinase"/>
    <property type="match status" value="1"/>
</dbReference>
<evidence type="ECO:0000256" key="5">
    <source>
        <dbReference type="ARBA" id="ARBA00022777"/>
    </source>
</evidence>
<keyword evidence="7" id="KW-1133">Transmembrane helix</keyword>
<dbReference type="InterPro" id="IPR036890">
    <property type="entry name" value="HATPase_C_sf"/>
</dbReference>
<keyword evidence="5" id="KW-0418">Kinase</keyword>
<evidence type="ECO:0000313" key="9">
    <source>
        <dbReference type="EMBL" id="PSR33060.1"/>
    </source>
</evidence>
<keyword evidence="7" id="KW-0812">Transmembrane</keyword>
<organism evidence="9 10">
    <name type="scientific">Sulfobacillus benefaciens</name>
    <dbReference type="NCBI Taxonomy" id="453960"/>
    <lineage>
        <taxon>Bacteria</taxon>
        <taxon>Bacillati</taxon>
        <taxon>Bacillota</taxon>
        <taxon>Clostridia</taxon>
        <taxon>Eubacteriales</taxon>
        <taxon>Clostridiales Family XVII. Incertae Sedis</taxon>
        <taxon>Sulfobacillus</taxon>
    </lineage>
</organism>
<keyword evidence="6" id="KW-0902">Two-component regulatory system</keyword>
<comment type="catalytic activity">
    <reaction evidence="1">
        <text>ATP + protein L-histidine = ADP + protein N-phospho-L-histidine.</text>
        <dbReference type="EC" id="2.7.13.3"/>
    </reaction>
</comment>
<comment type="caution">
    <text evidence="9">The sequence shown here is derived from an EMBL/GenBank/DDBJ whole genome shotgun (WGS) entry which is preliminary data.</text>
</comment>
<dbReference type="AlphaFoldDB" id="A0A2T2XEY8"/>
<accession>A0A2T2XEY8</accession>
<dbReference type="InterPro" id="IPR004358">
    <property type="entry name" value="Sig_transdc_His_kin-like_C"/>
</dbReference>
<dbReference type="InterPro" id="IPR003661">
    <property type="entry name" value="HisK_dim/P_dom"/>
</dbReference>
<dbReference type="SUPFAM" id="SSF55874">
    <property type="entry name" value="ATPase domain of HSP90 chaperone/DNA topoisomerase II/histidine kinase"/>
    <property type="match status" value="1"/>
</dbReference>
<dbReference type="PANTHER" id="PTHR43711">
    <property type="entry name" value="TWO-COMPONENT HISTIDINE KINASE"/>
    <property type="match status" value="1"/>
</dbReference>
<dbReference type="InterPro" id="IPR003594">
    <property type="entry name" value="HATPase_dom"/>
</dbReference>
<evidence type="ECO:0000256" key="2">
    <source>
        <dbReference type="ARBA" id="ARBA00012438"/>
    </source>
</evidence>
<dbReference type="PANTHER" id="PTHR43711:SF1">
    <property type="entry name" value="HISTIDINE KINASE 1"/>
    <property type="match status" value="1"/>
</dbReference>
<keyword evidence="4" id="KW-0808">Transferase</keyword>
<name>A0A2T2XEY8_9FIRM</name>
<dbReference type="Pfam" id="PF00512">
    <property type="entry name" value="HisKA"/>
    <property type="match status" value="1"/>
</dbReference>
<protein>
    <recommendedName>
        <fullName evidence="2">histidine kinase</fullName>
        <ecNumber evidence="2">2.7.13.3</ecNumber>
    </recommendedName>
</protein>
<dbReference type="InterPro" id="IPR036097">
    <property type="entry name" value="HisK_dim/P_sf"/>
</dbReference>
<dbReference type="EMBL" id="PXYW01000028">
    <property type="protein sequence ID" value="PSR33060.1"/>
    <property type="molecule type" value="Genomic_DNA"/>
</dbReference>
<evidence type="ECO:0000313" key="10">
    <source>
        <dbReference type="Proteomes" id="UP000242972"/>
    </source>
</evidence>
<dbReference type="PROSITE" id="PS50109">
    <property type="entry name" value="HIS_KIN"/>
    <property type="match status" value="1"/>
</dbReference>
<proteinExistence type="predicted"/>
<sequence>MRGIPEEHDIIRQRVRLALINMAVLVMIWTALASFVYSMETRQTIHVVDVELSQLATQIGKHAQVPLPLETADRNITNPDIHYVIWEVPQHRLVATFQPFPAHTLPYLYRNLRLHLTNASSYYTAEIGHVPYRVFQQALPHQRALQIFENVQDDQSRLSRLLSLLAWGGAIGLGLSVLGGFLLGLWTLKPILQVRRRERELLSDVSHELRTPLAAMTTHAELLIRHPADSIEDHLNWIETIYSESQRMSRLVRNLLEMAYLEEGWRSLNLTHLSLKEFLDSVAAVYLPVLEESGLTLTLEVPDDLAVIGDPMKLRQLFLIFFDNARKHTLHGGITIQVFRHGNHAKIHVKDTGEGMSDALRRRATERFVRGDPTRQDSSSQGLGLAIAKKIVAAHHGRLQIKSIPGVGTDVIVVLRLHRGR</sequence>
<feature type="transmembrane region" description="Helical" evidence="7">
    <location>
        <begin position="17"/>
        <end position="37"/>
    </location>
</feature>
<dbReference type="Gene3D" id="1.10.287.130">
    <property type="match status" value="1"/>
</dbReference>
<evidence type="ECO:0000256" key="6">
    <source>
        <dbReference type="ARBA" id="ARBA00023012"/>
    </source>
</evidence>
<evidence type="ECO:0000256" key="7">
    <source>
        <dbReference type="SAM" id="Phobius"/>
    </source>
</evidence>